<evidence type="ECO:0000256" key="8">
    <source>
        <dbReference type="ARBA" id="ARBA00023254"/>
    </source>
</evidence>
<feature type="region of interest" description="Disordered" evidence="11">
    <location>
        <begin position="74"/>
        <end position="109"/>
    </location>
</feature>
<evidence type="ECO:0000256" key="5">
    <source>
        <dbReference type="ARBA" id="ARBA00022618"/>
    </source>
</evidence>
<keyword evidence="6 10" id="KW-0479">Metal-binding</keyword>
<keyword evidence="14" id="KW-1185">Reference proteome</keyword>
<dbReference type="SUPFAM" id="SSF159065">
    <property type="entry name" value="Dom34/Pelota N-terminal domain-like"/>
    <property type="match status" value="1"/>
</dbReference>
<dbReference type="Gene3D" id="2.30.30.870">
    <property type="entry name" value="Pelota, domain A"/>
    <property type="match status" value="1"/>
</dbReference>
<dbReference type="PANTHER" id="PTHR10853">
    <property type="entry name" value="PELOTA"/>
    <property type="match status" value="1"/>
</dbReference>
<dbReference type="GO" id="GO:0070651">
    <property type="term" value="P:nonfunctional rRNA decay"/>
    <property type="evidence" value="ECO:0007669"/>
    <property type="project" value="TreeGrafter"/>
</dbReference>
<dbReference type="GO" id="GO:0005737">
    <property type="term" value="C:cytoplasm"/>
    <property type="evidence" value="ECO:0007669"/>
    <property type="project" value="UniProtKB-SubCell"/>
</dbReference>
<evidence type="ECO:0000256" key="11">
    <source>
        <dbReference type="SAM" id="MobiDB-lite"/>
    </source>
</evidence>
<comment type="subcellular location">
    <subcellularLocation>
        <location evidence="2 10">Cytoplasm</location>
    </subcellularLocation>
</comment>
<dbReference type="Pfam" id="PF03464">
    <property type="entry name" value="eRF1_2"/>
    <property type="match status" value="1"/>
</dbReference>
<evidence type="ECO:0000256" key="6">
    <source>
        <dbReference type="ARBA" id="ARBA00022723"/>
    </source>
</evidence>
<dbReference type="Pfam" id="PF03465">
    <property type="entry name" value="eRF1_3"/>
    <property type="match status" value="1"/>
</dbReference>
<evidence type="ECO:0000313" key="13">
    <source>
        <dbReference type="EMBL" id="KAG7539671.1"/>
    </source>
</evidence>
<comment type="similarity">
    <text evidence="3 10">Belongs to the eukaryotic release factor 1 family. Pelota subfamily.</text>
</comment>
<dbReference type="InterPro" id="IPR005140">
    <property type="entry name" value="eRF1_Pelota-like_N"/>
</dbReference>
<sequence>MKLVKKHVERDLSGYVTLCPEDDEDMWHVYNLITEGDEVRAPAVRRVQTTSSTGTSDSFRVRLNLQIQVKKTSFSTAAAPSTSSSSSSGNNNNNNTTGSSATSQDPRNSTATLQINGTVTNENEYVKLGAHHTLDLEANRNFSIHKQEGGWDSVALEVIEDATKEGRGADVGAVVLGEGSAAVCLLSDHMTVIRQRIDMSIPRKRAGGISGHDKAMEKFFAAVYAAVLRHLPFQTLRAIVIASPGFTREGMYDYIFQQATLTGNKPLLQSRTKWVKVHSNTSHVHGLVDALRGPEVKGLLEGTKFAKEGVMLEKFHKMLGSDELRAWYGPDHVALAVDRGAVGTLLISDELFRSTDSAKRRRYVEMVEAVRARGGESLIFSSMHESGQQLNLLTGVAAILTYPLDVEVVEMEEREEEERLKLEKEAETAAQAAQ</sequence>
<evidence type="ECO:0000256" key="10">
    <source>
        <dbReference type="RuleBase" id="RU362019"/>
    </source>
</evidence>
<dbReference type="InterPro" id="IPR029064">
    <property type="entry name" value="Ribosomal_eL30-like_sf"/>
</dbReference>
<comment type="function">
    <text evidence="10">Component of the Dom34-Hbs1 complex, a complex that recognizes stalled ribosomes and triggers the No-Go Decay (NGD) pathway (PubMed:20890290). In the Dom34-Hbs1 complex, dom34 recognizes ribosomes stalled at the 3' end of an mRNA and engages stalled ribosomes by destabilizing mRNA in the mRNA channel. Following ribosome-binding, the Dom34-Hbs1 complex promotes the disassembly of stalled ribosomes, followed by degradation of damaged mRNAs as part of the NGD pathway.</text>
</comment>
<keyword evidence="8" id="KW-0469">Meiosis</keyword>
<evidence type="ECO:0000256" key="4">
    <source>
        <dbReference type="ARBA" id="ARBA00022490"/>
    </source>
</evidence>
<protein>
    <recommendedName>
        <fullName evidence="10">Protein DOM34 homolog</fullName>
    </recommendedName>
</protein>
<dbReference type="InterPro" id="IPR058547">
    <property type="entry name" value="Pelota_N"/>
</dbReference>
<dbReference type="GO" id="GO:0071025">
    <property type="term" value="P:RNA surveillance"/>
    <property type="evidence" value="ECO:0007669"/>
    <property type="project" value="InterPro"/>
</dbReference>
<dbReference type="SUPFAM" id="SSF55315">
    <property type="entry name" value="L30e-like"/>
    <property type="match status" value="1"/>
</dbReference>
<dbReference type="PANTHER" id="PTHR10853:SF0">
    <property type="entry name" value="PROTEIN PELOTA HOMOLOG"/>
    <property type="match status" value="1"/>
</dbReference>
<dbReference type="InterPro" id="IPR038069">
    <property type="entry name" value="Pelota/DOM34_N"/>
</dbReference>
<feature type="compositionally biased region" description="Low complexity" evidence="11">
    <location>
        <begin position="74"/>
        <end position="103"/>
    </location>
</feature>
<dbReference type="InterPro" id="IPR005141">
    <property type="entry name" value="eRF1_2"/>
</dbReference>
<dbReference type="GO" id="GO:1990533">
    <property type="term" value="C:Dom34-Hbs1 complex"/>
    <property type="evidence" value="ECO:0007669"/>
    <property type="project" value="UniProtKB-ARBA"/>
</dbReference>
<dbReference type="GO" id="GO:0070481">
    <property type="term" value="P:nuclear-transcribed mRNA catabolic process, non-stop decay"/>
    <property type="evidence" value="ECO:0007669"/>
    <property type="project" value="InterPro"/>
</dbReference>
<proteinExistence type="inferred from homology"/>
<evidence type="ECO:0000259" key="12">
    <source>
        <dbReference type="SMART" id="SM01194"/>
    </source>
</evidence>
<evidence type="ECO:0000313" key="14">
    <source>
        <dbReference type="Proteomes" id="UP000812966"/>
    </source>
</evidence>
<dbReference type="SUPFAM" id="SSF53137">
    <property type="entry name" value="Translational machinery components"/>
    <property type="match status" value="1"/>
</dbReference>
<dbReference type="InterPro" id="IPR042226">
    <property type="entry name" value="eFR1_2_sf"/>
</dbReference>
<dbReference type="FunFam" id="3.30.420.60:FF:000004">
    <property type="entry name" value="Protein DOM34 homolog"/>
    <property type="match status" value="1"/>
</dbReference>
<feature type="domain" description="eRF1/Pelota-like N-terminal" evidence="12">
    <location>
        <begin position="1"/>
        <end position="164"/>
    </location>
</feature>
<dbReference type="SMART" id="SM01194">
    <property type="entry name" value="eRF1_1"/>
    <property type="match status" value="1"/>
</dbReference>
<evidence type="ECO:0000256" key="7">
    <source>
        <dbReference type="ARBA" id="ARBA00022776"/>
    </source>
</evidence>
<comment type="caution">
    <text evidence="13">The sequence shown here is derived from an EMBL/GenBank/DDBJ whole genome shotgun (WGS) entry which is preliminary data.</text>
</comment>
<dbReference type="Proteomes" id="UP000812966">
    <property type="component" value="Unassembled WGS sequence"/>
</dbReference>
<dbReference type="EMBL" id="JABELV010000062">
    <property type="protein sequence ID" value="KAG7539671.1"/>
    <property type="molecule type" value="Genomic_DNA"/>
</dbReference>
<name>A0A8K0JR38_9TREE</name>
<evidence type="ECO:0000256" key="3">
    <source>
        <dbReference type="ARBA" id="ARBA00009504"/>
    </source>
</evidence>
<dbReference type="Pfam" id="PF26356">
    <property type="entry name" value="Pelota_N"/>
    <property type="match status" value="1"/>
</dbReference>
<evidence type="ECO:0000256" key="9">
    <source>
        <dbReference type="ARBA" id="ARBA00023306"/>
    </source>
</evidence>
<keyword evidence="5" id="KW-0132">Cell division</keyword>
<dbReference type="GO" id="GO:0032790">
    <property type="term" value="P:ribosome disassembly"/>
    <property type="evidence" value="ECO:0007669"/>
    <property type="project" value="TreeGrafter"/>
</dbReference>
<dbReference type="InterPro" id="IPR004405">
    <property type="entry name" value="TF_pelota"/>
</dbReference>
<dbReference type="GO" id="GO:0046872">
    <property type="term" value="F:metal ion binding"/>
    <property type="evidence" value="ECO:0007669"/>
    <property type="project" value="UniProtKB-KW"/>
</dbReference>
<evidence type="ECO:0000256" key="1">
    <source>
        <dbReference type="ARBA" id="ARBA00001968"/>
    </source>
</evidence>
<reference evidence="13" key="1">
    <citation type="submission" date="2020-04" db="EMBL/GenBank/DDBJ databases">
        <title>Analysis of mating type loci in Filobasidium floriforme.</title>
        <authorList>
            <person name="Nowrousian M."/>
        </authorList>
    </citation>
    <scope>NUCLEOTIDE SEQUENCE</scope>
    <source>
        <strain evidence="13">CBS 6242</strain>
    </source>
</reference>
<dbReference type="GO" id="GO:0070966">
    <property type="term" value="P:nuclear-transcribed mRNA catabolic process, no-go decay"/>
    <property type="evidence" value="ECO:0007669"/>
    <property type="project" value="InterPro"/>
</dbReference>
<gene>
    <name evidence="13" type="ORF">FFLO_03388</name>
</gene>
<evidence type="ECO:0000256" key="2">
    <source>
        <dbReference type="ARBA" id="ARBA00004496"/>
    </source>
</evidence>
<keyword evidence="7" id="KW-0498">Mitosis</keyword>
<dbReference type="GO" id="GO:0051301">
    <property type="term" value="P:cell division"/>
    <property type="evidence" value="ECO:0007669"/>
    <property type="project" value="UniProtKB-KW"/>
</dbReference>
<dbReference type="GO" id="GO:0006412">
    <property type="term" value="P:translation"/>
    <property type="evidence" value="ECO:0007669"/>
    <property type="project" value="UniProtKB-ARBA"/>
</dbReference>
<accession>A0A8K0JR38</accession>
<dbReference type="GO" id="GO:0051321">
    <property type="term" value="P:meiotic cell cycle"/>
    <property type="evidence" value="ECO:0007669"/>
    <property type="project" value="UniProtKB-KW"/>
</dbReference>
<comment type="cofactor">
    <cofactor evidence="1 10">
        <name>a divalent metal cation</name>
        <dbReference type="ChEBI" id="CHEBI:60240"/>
    </cofactor>
</comment>
<keyword evidence="9" id="KW-0131">Cell cycle</keyword>
<organism evidence="13 14">
    <name type="scientific">Filobasidium floriforme</name>
    <dbReference type="NCBI Taxonomy" id="5210"/>
    <lineage>
        <taxon>Eukaryota</taxon>
        <taxon>Fungi</taxon>
        <taxon>Dikarya</taxon>
        <taxon>Basidiomycota</taxon>
        <taxon>Agaricomycotina</taxon>
        <taxon>Tremellomycetes</taxon>
        <taxon>Filobasidiales</taxon>
        <taxon>Filobasidiaceae</taxon>
        <taxon>Filobasidium</taxon>
    </lineage>
</organism>
<dbReference type="NCBIfam" id="TIGR00111">
    <property type="entry name" value="pelota"/>
    <property type="match status" value="1"/>
</dbReference>
<dbReference type="Gene3D" id="3.30.420.60">
    <property type="entry name" value="eRF1 domain 2"/>
    <property type="match status" value="1"/>
</dbReference>
<dbReference type="AlphaFoldDB" id="A0A8K0JR38"/>
<dbReference type="Gene3D" id="3.30.1330.30">
    <property type="match status" value="1"/>
</dbReference>
<keyword evidence="4 10" id="KW-0963">Cytoplasm</keyword>
<dbReference type="InterPro" id="IPR005142">
    <property type="entry name" value="eRF1_3"/>
</dbReference>
<dbReference type="FunFam" id="3.30.1330.30:FF:000008">
    <property type="entry name" value="Protein pelota homolog"/>
    <property type="match status" value="1"/>
</dbReference>